<organism evidence="2 3">
    <name type="scientific">Phytopseudomonas seleniipraecipitans</name>
    <dbReference type="NCBI Taxonomy" id="640205"/>
    <lineage>
        <taxon>Bacteria</taxon>
        <taxon>Pseudomonadati</taxon>
        <taxon>Pseudomonadota</taxon>
        <taxon>Gammaproteobacteria</taxon>
        <taxon>Pseudomonadales</taxon>
        <taxon>Pseudomonadaceae</taxon>
        <taxon>Phytopseudomonas</taxon>
    </lineage>
</organism>
<dbReference type="RefSeq" id="WP_092368029.1">
    <property type="nucleotide sequence ID" value="NZ_FNBM01000004.1"/>
</dbReference>
<protein>
    <submittedName>
        <fullName evidence="2">Uncharacterized protein</fullName>
    </submittedName>
</protein>
<name>A0A1G7NKY0_9GAMM</name>
<gene>
    <name evidence="2" type="ORF">SAMN05216381_2332</name>
</gene>
<keyword evidence="1" id="KW-0472">Membrane</keyword>
<reference evidence="2 3" key="1">
    <citation type="submission" date="2016-10" db="EMBL/GenBank/DDBJ databases">
        <authorList>
            <person name="de Groot N.N."/>
        </authorList>
    </citation>
    <scope>NUCLEOTIDE SEQUENCE [LARGE SCALE GENOMIC DNA]</scope>
    <source>
        <strain evidence="2 3">LMG 25475</strain>
    </source>
</reference>
<evidence type="ECO:0000313" key="2">
    <source>
        <dbReference type="EMBL" id="SDF74626.1"/>
    </source>
</evidence>
<evidence type="ECO:0000256" key="1">
    <source>
        <dbReference type="SAM" id="Phobius"/>
    </source>
</evidence>
<dbReference type="EMBL" id="FNBM01000004">
    <property type="protein sequence ID" value="SDF74626.1"/>
    <property type="molecule type" value="Genomic_DNA"/>
</dbReference>
<proteinExistence type="predicted"/>
<evidence type="ECO:0000313" key="3">
    <source>
        <dbReference type="Proteomes" id="UP000243378"/>
    </source>
</evidence>
<keyword evidence="1" id="KW-0812">Transmembrane</keyword>
<dbReference type="AlphaFoldDB" id="A0A1G7NKY0"/>
<keyword evidence="1" id="KW-1133">Transmembrane helix</keyword>
<dbReference type="Proteomes" id="UP000243378">
    <property type="component" value="Unassembled WGS sequence"/>
</dbReference>
<dbReference type="OrthoDB" id="7067096at2"/>
<feature type="transmembrane region" description="Helical" evidence="1">
    <location>
        <begin position="65"/>
        <end position="84"/>
    </location>
</feature>
<accession>A0A1G7NKY0</accession>
<sequence>MSEAEVCPRCSAHFSAREALVSSGVGLTQTVFSGKDVQLKVRCPHCLHIFSASTLRLFGFLSANGLRWVVVGILVLCVVLANYLPAH</sequence>